<evidence type="ECO:0000259" key="7">
    <source>
        <dbReference type="PROSITE" id="PS50110"/>
    </source>
</evidence>
<dbReference type="SUPFAM" id="SSF46894">
    <property type="entry name" value="C-terminal effector domain of the bipartite response regulators"/>
    <property type="match status" value="1"/>
</dbReference>
<sequence>MSIDARRVDEVVTLTDRRASTSRDGRVLLAEPDPVIAAALIDSADGAGVRTQWCTDGAAALLAVGANLPAVLVVAPEMVGGVSAVQVIATVRGHSDVPILVGAQPGNETLTRQAIAAGATATTVRPYDFTDIRQFMQHPPAPPPRTALVAGPIRVDASGFEVHVRDVEVLLTRREFELLSYLIEQRGRVASADQISRAVWGRATDTNTVAVHIRRLRTKLGADPDHGHIIRTIRGVGYRLAPSLCE</sequence>
<feature type="domain" description="OmpR/PhoB-type" evidence="8">
    <location>
        <begin position="145"/>
        <end position="242"/>
    </location>
</feature>
<dbReference type="GO" id="GO:0032993">
    <property type="term" value="C:protein-DNA complex"/>
    <property type="evidence" value="ECO:0007669"/>
    <property type="project" value="TreeGrafter"/>
</dbReference>
<feature type="domain" description="Response regulatory" evidence="7">
    <location>
        <begin position="26"/>
        <end position="140"/>
    </location>
</feature>
<evidence type="ECO:0000256" key="5">
    <source>
        <dbReference type="PROSITE-ProRule" id="PRU00169"/>
    </source>
</evidence>
<evidence type="ECO:0000256" key="1">
    <source>
        <dbReference type="ARBA" id="ARBA00022553"/>
    </source>
</evidence>
<evidence type="ECO:0000259" key="8">
    <source>
        <dbReference type="PROSITE" id="PS51755"/>
    </source>
</evidence>
<keyword evidence="4" id="KW-0804">Transcription</keyword>
<feature type="DNA-binding region" description="OmpR/PhoB-type" evidence="6">
    <location>
        <begin position="145"/>
        <end position="242"/>
    </location>
</feature>
<dbReference type="Gene3D" id="1.10.10.10">
    <property type="entry name" value="Winged helix-like DNA-binding domain superfamily/Winged helix DNA-binding domain"/>
    <property type="match status" value="1"/>
</dbReference>
<dbReference type="HOGENOM" id="CLU_000445_30_4_11"/>
<evidence type="ECO:0000256" key="6">
    <source>
        <dbReference type="PROSITE-ProRule" id="PRU01091"/>
    </source>
</evidence>
<comment type="caution">
    <text evidence="5">Lacks conserved residue(s) required for the propagation of feature annotation.</text>
</comment>
<geneLocation type="plasmid" evidence="9 10">
    <name>pROB01</name>
</geneLocation>
<dbReference type="InterPro" id="IPR001789">
    <property type="entry name" value="Sig_transdc_resp-reg_receiver"/>
</dbReference>
<proteinExistence type="predicted"/>
<dbReference type="GO" id="GO:0000976">
    <property type="term" value="F:transcription cis-regulatory region binding"/>
    <property type="evidence" value="ECO:0007669"/>
    <property type="project" value="TreeGrafter"/>
</dbReference>
<dbReference type="RefSeq" id="WP_007297990.1">
    <property type="nucleotide sequence ID" value="NC_012520.1"/>
</dbReference>
<evidence type="ECO:0000313" key="10">
    <source>
        <dbReference type="Proteomes" id="UP000002212"/>
    </source>
</evidence>
<protein>
    <submittedName>
        <fullName evidence="9">Uncharacterized protein</fullName>
    </submittedName>
</protein>
<dbReference type="Gene3D" id="3.40.50.2300">
    <property type="match status" value="1"/>
</dbReference>
<keyword evidence="3 6" id="KW-0238">DNA-binding</keyword>
<evidence type="ECO:0000256" key="4">
    <source>
        <dbReference type="ARBA" id="ARBA00023163"/>
    </source>
</evidence>
<dbReference type="GO" id="GO:0005829">
    <property type="term" value="C:cytosol"/>
    <property type="evidence" value="ECO:0007669"/>
    <property type="project" value="TreeGrafter"/>
</dbReference>
<dbReference type="InterPro" id="IPR011006">
    <property type="entry name" value="CheY-like_superfamily"/>
</dbReference>
<keyword evidence="2" id="KW-0805">Transcription regulation</keyword>
<dbReference type="InterPro" id="IPR001867">
    <property type="entry name" value="OmpR/PhoB-type_DNA-bd"/>
</dbReference>
<organism evidence="9 10">
    <name type="scientific">Rhodococcus opacus (strain B4)</name>
    <dbReference type="NCBI Taxonomy" id="632772"/>
    <lineage>
        <taxon>Bacteria</taxon>
        <taxon>Bacillati</taxon>
        <taxon>Actinomycetota</taxon>
        <taxon>Actinomycetes</taxon>
        <taxon>Mycobacteriales</taxon>
        <taxon>Nocardiaceae</taxon>
        <taxon>Rhodococcus</taxon>
    </lineage>
</organism>
<evidence type="ECO:0000256" key="3">
    <source>
        <dbReference type="ARBA" id="ARBA00023125"/>
    </source>
</evidence>
<keyword evidence="1" id="KW-0597">Phosphoprotein</keyword>
<dbReference type="Pfam" id="PF00486">
    <property type="entry name" value="Trans_reg_C"/>
    <property type="match status" value="1"/>
</dbReference>
<dbReference type="InterPro" id="IPR016032">
    <property type="entry name" value="Sig_transdc_resp-reg_C-effctor"/>
</dbReference>
<dbReference type="GO" id="GO:0000156">
    <property type="term" value="F:phosphorelay response regulator activity"/>
    <property type="evidence" value="ECO:0007669"/>
    <property type="project" value="TreeGrafter"/>
</dbReference>
<accession>C1BC98</accession>
<dbReference type="AlphaFoldDB" id="C1BC98"/>
<dbReference type="PATRIC" id="fig|632772.20.peg.8206"/>
<dbReference type="InterPro" id="IPR039420">
    <property type="entry name" value="WalR-like"/>
</dbReference>
<gene>
    <name evidence="9" type="ordered locus">ROP_pROB01-04540</name>
</gene>
<dbReference type="SUPFAM" id="SSF52172">
    <property type="entry name" value="CheY-like"/>
    <property type="match status" value="1"/>
</dbReference>
<dbReference type="EMBL" id="AP011116">
    <property type="protein sequence ID" value="BAH55953.1"/>
    <property type="molecule type" value="Genomic_DNA"/>
</dbReference>
<dbReference type="GO" id="GO:0006355">
    <property type="term" value="P:regulation of DNA-templated transcription"/>
    <property type="evidence" value="ECO:0007669"/>
    <property type="project" value="InterPro"/>
</dbReference>
<dbReference type="PANTHER" id="PTHR48111">
    <property type="entry name" value="REGULATOR OF RPOS"/>
    <property type="match status" value="1"/>
</dbReference>
<dbReference type="InterPro" id="IPR036388">
    <property type="entry name" value="WH-like_DNA-bd_sf"/>
</dbReference>
<dbReference type="SMART" id="SM00862">
    <property type="entry name" value="Trans_reg_C"/>
    <property type="match status" value="1"/>
</dbReference>
<dbReference type="PROSITE" id="PS51755">
    <property type="entry name" value="OMPR_PHOB"/>
    <property type="match status" value="1"/>
</dbReference>
<evidence type="ECO:0000313" key="9">
    <source>
        <dbReference type="EMBL" id="BAH55953.1"/>
    </source>
</evidence>
<name>C1BC98_RHOOB</name>
<dbReference type="PROSITE" id="PS50110">
    <property type="entry name" value="RESPONSE_REGULATORY"/>
    <property type="match status" value="1"/>
</dbReference>
<dbReference type="KEGG" id="rop:ROP_pROB01-04540"/>
<evidence type="ECO:0000256" key="2">
    <source>
        <dbReference type="ARBA" id="ARBA00023015"/>
    </source>
</evidence>
<reference evidence="9 10" key="1">
    <citation type="submission" date="2009-03" db="EMBL/GenBank/DDBJ databases">
        <title>Comparison of the complete genome sequences of Rhodococcus erythropolis PR4 and Rhodococcus opacus B4.</title>
        <authorList>
            <person name="Takarada H."/>
            <person name="Sekine M."/>
            <person name="Hosoyama A."/>
            <person name="Yamada R."/>
            <person name="Fujisawa T."/>
            <person name="Omata S."/>
            <person name="Shimizu A."/>
            <person name="Tsukatani N."/>
            <person name="Tanikawa S."/>
            <person name="Fujita N."/>
            <person name="Harayama S."/>
        </authorList>
    </citation>
    <scope>NUCLEOTIDE SEQUENCE [LARGE SCALE GENOMIC DNA]</scope>
    <source>
        <strain evidence="9 10">B4</strain>
        <plasmid evidence="9 10">pROB01</plasmid>
    </source>
</reference>
<dbReference type="CDD" id="cd00383">
    <property type="entry name" value="trans_reg_C"/>
    <property type="match status" value="1"/>
</dbReference>
<dbReference type="PANTHER" id="PTHR48111:SF4">
    <property type="entry name" value="DNA-BINDING DUAL TRANSCRIPTIONAL REGULATOR OMPR"/>
    <property type="match status" value="1"/>
</dbReference>
<dbReference type="OrthoDB" id="8927943at2"/>
<dbReference type="Proteomes" id="UP000002212">
    <property type="component" value="Plasmid pROB01"/>
</dbReference>
<keyword evidence="9" id="KW-0614">Plasmid</keyword>